<dbReference type="Gene3D" id="3.40.50.720">
    <property type="entry name" value="NAD(P)-binding Rossmann-like Domain"/>
    <property type="match status" value="1"/>
</dbReference>
<evidence type="ECO:0000259" key="4">
    <source>
        <dbReference type="Pfam" id="PF03446"/>
    </source>
</evidence>
<dbReference type="InterPro" id="IPR029154">
    <property type="entry name" value="HIBADH-like_NADP-bd"/>
</dbReference>
<dbReference type="EMBL" id="JBHSQK010000003">
    <property type="protein sequence ID" value="MFC5946868.1"/>
    <property type="molecule type" value="Genomic_DNA"/>
</dbReference>
<dbReference type="InterPro" id="IPR013328">
    <property type="entry name" value="6PGD_dom2"/>
</dbReference>
<dbReference type="EC" id="1.1.-.-" evidence="6"/>
<evidence type="ECO:0000256" key="2">
    <source>
        <dbReference type="ARBA" id="ARBA00023002"/>
    </source>
</evidence>
<evidence type="ECO:0000313" key="6">
    <source>
        <dbReference type="EMBL" id="MFC5946868.1"/>
    </source>
</evidence>
<feature type="domain" description="6-phosphogluconate dehydrogenase NADP-binding" evidence="4">
    <location>
        <begin position="22"/>
        <end position="177"/>
    </location>
</feature>
<dbReference type="RefSeq" id="WP_379563175.1">
    <property type="nucleotide sequence ID" value="NZ_JBHSQK010000003.1"/>
</dbReference>
<keyword evidence="7" id="KW-1185">Reference proteome</keyword>
<dbReference type="InterPro" id="IPR015815">
    <property type="entry name" value="HIBADH-related"/>
</dbReference>
<sequence>MTPTTTSTPQTATEDAMDGRRLGFVGLGNMGGRMTRRLVEAGLDVLGFDTVAGRAAEVGAEPAASLGEVAAHTDVILLSLPDSTVVEKVMGGSEGLLRHTRKGQVIIDLSTSAPASTTRLGAELAERGATLVDAGISGGAAAADKGTLTLMTGGDAAVIESLAWAFDPISSAVFHMGPLGAGHSTKLLNNFLNAVALSATAEVMVAGAKAGLDLHRLLDVLNSSSGVNFATLNRFPKIVDGDYLEGGLTGRLMTKDVVAYVEHLGKLGVPSLNAAAPLAAFGLATQLGYGDQISNRVVDAIGDLAGGIRVHSPEAQGGQE</sequence>
<dbReference type="InterPro" id="IPR036291">
    <property type="entry name" value="NAD(P)-bd_dom_sf"/>
</dbReference>
<feature type="domain" description="3-hydroxyisobutyrate dehydrogenase-like NAD-binding" evidence="5">
    <location>
        <begin position="180"/>
        <end position="292"/>
    </location>
</feature>
<dbReference type="SUPFAM" id="SSF51735">
    <property type="entry name" value="NAD(P)-binding Rossmann-fold domains"/>
    <property type="match status" value="1"/>
</dbReference>
<dbReference type="GO" id="GO:0016491">
    <property type="term" value="F:oxidoreductase activity"/>
    <property type="evidence" value="ECO:0007669"/>
    <property type="project" value="UniProtKB-KW"/>
</dbReference>
<organism evidence="6 7">
    <name type="scientific">Pseudonocardia lutea</name>
    <dbReference type="NCBI Taxonomy" id="2172015"/>
    <lineage>
        <taxon>Bacteria</taxon>
        <taxon>Bacillati</taxon>
        <taxon>Actinomycetota</taxon>
        <taxon>Actinomycetes</taxon>
        <taxon>Pseudonocardiales</taxon>
        <taxon>Pseudonocardiaceae</taxon>
        <taxon>Pseudonocardia</taxon>
    </lineage>
</organism>
<comment type="similarity">
    <text evidence="1">Belongs to the HIBADH-related family.</text>
</comment>
<dbReference type="SUPFAM" id="SSF48179">
    <property type="entry name" value="6-phosphogluconate dehydrogenase C-terminal domain-like"/>
    <property type="match status" value="1"/>
</dbReference>
<evidence type="ECO:0000256" key="3">
    <source>
        <dbReference type="ARBA" id="ARBA00023027"/>
    </source>
</evidence>
<dbReference type="InterPro" id="IPR008927">
    <property type="entry name" value="6-PGluconate_DH-like_C_sf"/>
</dbReference>
<reference evidence="7" key="1">
    <citation type="journal article" date="2019" name="Int. J. Syst. Evol. Microbiol.">
        <title>The Global Catalogue of Microorganisms (GCM) 10K type strain sequencing project: providing services to taxonomists for standard genome sequencing and annotation.</title>
        <authorList>
            <consortium name="The Broad Institute Genomics Platform"/>
            <consortium name="The Broad Institute Genome Sequencing Center for Infectious Disease"/>
            <person name="Wu L."/>
            <person name="Ma J."/>
        </authorList>
    </citation>
    <scope>NUCLEOTIDE SEQUENCE [LARGE SCALE GENOMIC DNA]</scope>
    <source>
        <strain evidence="7">CGMCC 4.7397</strain>
    </source>
</reference>
<dbReference type="InterPro" id="IPR006115">
    <property type="entry name" value="6PGDH_NADP-bd"/>
</dbReference>
<comment type="caution">
    <text evidence="6">The sequence shown here is derived from an EMBL/GenBank/DDBJ whole genome shotgun (WGS) entry which is preliminary data.</text>
</comment>
<evidence type="ECO:0000259" key="5">
    <source>
        <dbReference type="Pfam" id="PF14833"/>
    </source>
</evidence>
<keyword evidence="3" id="KW-0520">NAD</keyword>
<keyword evidence="2 6" id="KW-0560">Oxidoreductase</keyword>
<evidence type="ECO:0000256" key="1">
    <source>
        <dbReference type="ARBA" id="ARBA00009080"/>
    </source>
</evidence>
<proteinExistence type="inferred from homology"/>
<dbReference type="Pfam" id="PF03446">
    <property type="entry name" value="NAD_binding_2"/>
    <property type="match status" value="1"/>
</dbReference>
<dbReference type="PANTHER" id="PTHR43060">
    <property type="entry name" value="3-HYDROXYISOBUTYRATE DEHYDROGENASE-LIKE 1, MITOCHONDRIAL-RELATED"/>
    <property type="match status" value="1"/>
</dbReference>
<gene>
    <name evidence="6" type="ORF">ACFQH9_01085</name>
</gene>
<dbReference type="PIRSF" id="PIRSF000103">
    <property type="entry name" value="HIBADH"/>
    <property type="match status" value="1"/>
</dbReference>
<accession>A0ABW1HZT9</accession>
<dbReference type="Pfam" id="PF14833">
    <property type="entry name" value="NAD_binding_11"/>
    <property type="match status" value="1"/>
</dbReference>
<evidence type="ECO:0000313" key="7">
    <source>
        <dbReference type="Proteomes" id="UP001596119"/>
    </source>
</evidence>
<name>A0ABW1HZT9_9PSEU</name>
<dbReference type="Proteomes" id="UP001596119">
    <property type="component" value="Unassembled WGS sequence"/>
</dbReference>
<dbReference type="PANTHER" id="PTHR43060:SF15">
    <property type="entry name" value="3-HYDROXYISOBUTYRATE DEHYDROGENASE-LIKE 1, MITOCHONDRIAL-RELATED"/>
    <property type="match status" value="1"/>
</dbReference>
<dbReference type="Gene3D" id="1.10.1040.10">
    <property type="entry name" value="N-(1-d-carboxylethyl)-l-norvaline Dehydrogenase, domain 2"/>
    <property type="match status" value="1"/>
</dbReference>
<protein>
    <submittedName>
        <fullName evidence="6">NAD(P)-dependent oxidoreductase</fullName>
        <ecNumber evidence="6">1.1.-.-</ecNumber>
    </submittedName>
</protein>